<dbReference type="InterPro" id="IPR011008">
    <property type="entry name" value="Dimeric_a/b-barrel"/>
</dbReference>
<dbReference type="AlphaFoldDB" id="A0A1H8H5S4"/>
<dbReference type="GO" id="GO:0062192">
    <property type="term" value="F:L-rhamnose mutarotase activity"/>
    <property type="evidence" value="ECO:0007669"/>
    <property type="project" value="UniProtKB-UniRule"/>
</dbReference>
<evidence type="ECO:0000256" key="3">
    <source>
        <dbReference type="ARBA" id="ARBA00023277"/>
    </source>
</evidence>
<proteinExistence type="predicted"/>
<organism evidence="6 7">
    <name type="scientific">Amphibacillus marinus</name>
    <dbReference type="NCBI Taxonomy" id="872970"/>
    <lineage>
        <taxon>Bacteria</taxon>
        <taxon>Bacillati</taxon>
        <taxon>Bacillota</taxon>
        <taxon>Bacilli</taxon>
        <taxon>Bacillales</taxon>
        <taxon>Bacillaceae</taxon>
        <taxon>Amphibacillus</taxon>
    </lineage>
</organism>
<dbReference type="Pfam" id="PF05336">
    <property type="entry name" value="rhaM"/>
    <property type="match status" value="1"/>
</dbReference>
<evidence type="ECO:0000256" key="2">
    <source>
        <dbReference type="ARBA" id="ARBA00023235"/>
    </source>
</evidence>
<accession>A0A1H8H5S4</accession>
<dbReference type="GO" id="GO:0005737">
    <property type="term" value="C:cytoplasm"/>
    <property type="evidence" value="ECO:0007669"/>
    <property type="project" value="InterPro"/>
</dbReference>
<evidence type="ECO:0000256" key="5">
    <source>
        <dbReference type="NCBIfam" id="TIGR02625"/>
    </source>
</evidence>
<keyword evidence="1" id="KW-0963">Cytoplasm</keyword>
<evidence type="ECO:0000256" key="4">
    <source>
        <dbReference type="ARBA" id="ARBA00023308"/>
    </source>
</evidence>
<dbReference type="GO" id="GO:0019301">
    <property type="term" value="P:rhamnose catabolic process"/>
    <property type="evidence" value="ECO:0007669"/>
    <property type="project" value="UniProtKB-UniRule"/>
</dbReference>
<keyword evidence="4" id="KW-0684">Rhamnose metabolism</keyword>
<name>A0A1H8H5S4_9BACI</name>
<evidence type="ECO:0000313" key="6">
    <source>
        <dbReference type="EMBL" id="SEN51702.1"/>
    </source>
</evidence>
<reference evidence="6 7" key="1">
    <citation type="submission" date="2016-10" db="EMBL/GenBank/DDBJ databases">
        <authorList>
            <person name="de Groot N.N."/>
        </authorList>
    </citation>
    <scope>NUCLEOTIDE SEQUENCE [LARGE SCALE GENOMIC DNA]</scope>
    <source>
        <strain evidence="6 7">CGMCC 1.10434</strain>
    </source>
</reference>
<dbReference type="InterPro" id="IPR008000">
    <property type="entry name" value="Rham/fucose_mutarotase"/>
</dbReference>
<keyword evidence="7" id="KW-1185">Reference proteome</keyword>
<evidence type="ECO:0000313" key="7">
    <source>
        <dbReference type="Proteomes" id="UP000199300"/>
    </source>
</evidence>
<keyword evidence="3" id="KW-0119">Carbohydrate metabolism</keyword>
<protein>
    <recommendedName>
        <fullName evidence="5">L-rhamnose mutarotase</fullName>
        <ecNumber evidence="5">5.1.3.32</ecNumber>
    </recommendedName>
</protein>
<keyword evidence="2" id="KW-0413">Isomerase</keyword>
<dbReference type="Gene3D" id="3.30.70.100">
    <property type="match status" value="1"/>
</dbReference>
<dbReference type="STRING" id="872970.SAMN04488134_101265"/>
<dbReference type="OrthoDB" id="9799608at2"/>
<dbReference type="EMBL" id="FODJ01000001">
    <property type="protein sequence ID" value="SEN51702.1"/>
    <property type="molecule type" value="Genomic_DNA"/>
</dbReference>
<dbReference type="Proteomes" id="UP000199300">
    <property type="component" value="Unassembled WGS sequence"/>
</dbReference>
<dbReference type="PANTHER" id="PTHR34389:SF2">
    <property type="entry name" value="L-RHAMNOSE MUTAROTASE"/>
    <property type="match status" value="1"/>
</dbReference>
<dbReference type="NCBIfam" id="TIGR02625">
    <property type="entry name" value="YiiL_rotase"/>
    <property type="match status" value="1"/>
</dbReference>
<gene>
    <name evidence="6" type="ORF">SAMN04488134_101265</name>
</gene>
<dbReference type="SUPFAM" id="SSF54909">
    <property type="entry name" value="Dimeric alpha+beta barrel"/>
    <property type="match status" value="1"/>
</dbReference>
<sequence length="106" mass="12455">MRKAFKMRVHPDQHDEYYKRHQELWPELLAVLNAHGVVTYGIYLDKQSSELFAFLEASDEEQWERVAATAINQKWWTYMAPIMDTNSDQSPVTIALDEMFFIKGGE</sequence>
<evidence type="ECO:0000256" key="1">
    <source>
        <dbReference type="ARBA" id="ARBA00022490"/>
    </source>
</evidence>
<dbReference type="EC" id="5.1.3.32" evidence="5"/>
<dbReference type="InterPro" id="IPR013448">
    <property type="entry name" value="L-rhamnose_mutarotase"/>
</dbReference>
<dbReference type="RefSeq" id="WP_091493888.1">
    <property type="nucleotide sequence ID" value="NZ_FODJ01000001.1"/>
</dbReference>
<dbReference type="PANTHER" id="PTHR34389">
    <property type="entry name" value="L-RHAMNOSE MUTAROTASE"/>
    <property type="match status" value="1"/>
</dbReference>